<dbReference type="InterPro" id="IPR016032">
    <property type="entry name" value="Sig_transdc_resp-reg_C-effctor"/>
</dbReference>
<dbReference type="InterPro" id="IPR000792">
    <property type="entry name" value="Tscrpt_reg_LuxR_C"/>
</dbReference>
<dbReference type="NCBIfam" id="TIGR02937">
    <property type="entry name" value="sigma70-ECF"/>
    <property type="match status" value="1"/>
</dbReference>
<dbReference type="Pfam" id="PF04542">
    <property type="entry name" value="Sigma70_r2"/>
    <property type="match status" value="1"/>
</dbReference>
<dbReference type="RefSeq" id="WP_281837776.1">
    <property type="nucleotide sequence ID" value="NZ_BSDY01000034.1"/>
</dbReference>
<evidence type="ECO:0000259" key="8">
    <source>
        <dbReference type="PROSITE" id="PS00622"/>
    </source>
</evidence>
<dbReference type="PANTHER" id="PTHR30385:SF1">
    <property type="entry name" value="RNA POLYMERASE SIGMA-H FACTOR"/>
    <property type="match status" value="1"/>
</dbReference>
<dbReference type="AlphaFoldDB" id="A0A9W6GQ77"/>
<dbReference type="Proteomes" id="UP001144471">
    <property type="component" value="Unassembled WGS sequence"/>
</dbReference>
<keyword evidence="4" id="KW-0731">Sigma factor</keyword>
<sequence>MIEVELVKKAQEGDQEAVTQIFDKYRGFVMMKSRNYFLNGADREDLLQEGMIGLLKAIRAYDDGKNASFNTFASLCIKRQIITAIKNSNSGKNRMLNIAVNGFYEGEESNVSYNKKSFNFYNPEEIFLGKEKIEGLKEYLSGNLSKMENEIFDYMLLGNNYIEIAKKTGRSVKSVDNAIQRIKKKVKGFLEDYEIFRKNNGSC</sequence>
<dbReference type="InterPro" id="IPR014284">
    <property type="entry name" value="RNA_pol_sigma-70_dom"/>
</dbReference>
<evidence type="ECO:0000256" key="2">
    <source>
        <dbReference type="ARBA" id="ARBA00021245"/>
    </source>
</evidence>
<keyword evidence="10" id="KW-0240">DNA-directed RNA polymerase</keyword>
<feature type="domain" description="HTH luxR-type" evidence="8">
    <location>
        <begin position="158"/>
        <end position="185"/>
    </location>
</feature>
<reference evidence="10" key="1">
    <citation type="submission" date="2022-12" db="EMBL/GenBank/DDBJ databases">
        <title>Reference genome sequencing for broad-spectrum identification of bacterial and archaeal isolates by mass spectrometry.</title>
        <authorList>
            <person name="Sekiguchi Y."/>
            <person name="Tourlousse D.M."/>
        </authorList>
    </citation>
    <scope>NUCLEOTIDE SEQUENCE</scope>
    <source>
        <strain evidence="10">10succ1</strain>
    </source>
</reference>
<accession>A0A9W6GQ77</accession>
<organism evidence="10 11">
    <name type="scientific">Propionigenium maris DSM 9537</name>
    <dbReference type="NCBI Taxonomy" id="1123000"/>
    <lineage>
        <taxon>Bacteria</taxon>
        <taxon>Fusobacteriati</taxon>
        <taxon>Fusobacteriota</taxon>
        <taxon>Fusobacteriia</taxon>
        <taxon>Fusobacteriales</taxon>
        <taxon>Fusobacteriaceae</taxon>
        <taxon>Propionigenium</taxon>
    </lineage>
</organism>
<evidence type="ECO:0000313" key="11">
    <source>
        <dbReference type="Proteomes" id="UP001144471"/>
    </source>
</evidence>
<dbReference type="InterPro" id="IPR016371">
    <property type="entry name" value="RNA_pol_sigma-H_factor"/>
</dbReference>
<evidence type="ECO:0000256" key="3">
    <source>
        <dbReference type="ARBA" id="ARBA00023015"/>
    </source>
</evidence>
<gene>
    <name evidence="10" type="ORF">PM10SUCC1_36150</name>
</gene>
<evidence type="ECO:0000313" key="10">
    <source>
        <dbReference type="EMBL" id="GLI58101.1"/>
    </source>
</evidence>
<dbReference type="SUPFAM" id="SSF88946">
    <property type="entry name" value="Sigma2 domain of RNA polymerase sigma factors"/>
    <property type="match status" value="1"/>
</dbReference>
<comment type="similarity">
    <text evidence="1">Belongs to the sigma-70 factor family.</text>
</comment>
<comment type="caution">
    <text evidence="10">The sequence shown here is derived from an EMBL/GenBank/DDBJ whole genome shotgun (WGS) entry which is preliminary data.</text>
</comment>
<dbReference type="Gene3D" id="1.10.10.10">
    <property type="entry name" value="Winged helix-like DNA-binding domain superfamily/Winged helix DNA-binding domain"/>
    <property type="match status" value="1"/>
</dbReference>
<dbReference type="PANTHER" id="PTHR30385">
    <property type="entry name" value="SIGMA FACTOR F FLAGELLAR"/>
    <property type="match status" value="1"/>
</dbReference>
<dbReference type="InterPro" id="IPR007627">
    <property type="entry name" value="RNA_pol_sigma70_r2"/>
</dbReference>
<evidence type="ECO:0000256" key="5">
    <source>
        <dbReference type="ARBA" id="ARBA00023125"/>
    </source>
</evidence>
<evidence type="ECO:0000259" key="9">
    <source>
        <dbReference type="PROSITE" id="PS00715"/>
    </source>
</evidence>
<comment type="function">
    <text evidence="7">Sigma factors are initiation factors that promote the attachment of RNA polymerase to specific initiation sites and are then released. Sigma-S contributes to the protection against external stress, thus playing a role in cellular fitness and survival.</text>
</comment>
<dbReference type="InterPro" id="IPR013325">
    <property type="entry name" value="RNA_pol_sigma_r2"/>
</dbReference>
<feature type="domain" description="RNA polymerase sigma-70" evidence="9">
    <location>
        <begin position="45"/>
        <end position="58"/>
    </location>
</feature>
<protein>
    <recommendedName>
        <fullName evidence="2">RNA polymerase sigma factor SigS</fullName>
    </recommendedName>
</protein>
<dbReference type="EMBL" id="BSDY01000034">
    <property type="protein sequence ID" value="GLI58101.1"/>
    <property type="molecule type" value="Genomic_DNA"/>
</dbReference>
<evidence type="ECO:0000256" key="6">
    <source>
        <dbReference type="ARBA" id="ARBA00023163"/>
    </source>
</evidence>
<dbReference type="GO" id="GO:0003677">
    <property type="term" value="F:DNA binding"/>
    <property type="evidence" value="ECO:0007669"/>
    <property type="project" value="UniProtKB-KW"/>
</dbReference>
<keyword evidence="6" id="KW-0804">Transcription</keyword>
<dbReference type="PROSITE" id="PS00622">
    <property type="entry name" value="HTH_LUXR_1"/>
    <property type="match status" value="1"/>
</dbReference>
<keyword evidence="3" id="KW-0805">Transcription regulation</keyword>
<evidence type="ECO:0000256" key="1">
    <source>
        <dbReference type="ARBA" id="ARBA00007788"/>
    </source>
</evidence>
<keyword evidence="11" id="KW-1185">Reference proteome</keyword>
<dbReference type="PROSITE" id="PS00715">
    <property type="entry name" value="SIGMA70_1"/>
    <property type="match status" value="1"/>
</dbReference>
<dbReference type="PIRSF" id="PIRSF002939">
    <property type="entry name" value="RNA_polymerase_sigma-H_factor"/>
    <property type="match status" value="1"/>
</dbReference>
<keyword evidence="5" id="KW-0238">DNA-binding</keyword>
<evidence type="ECO:0000256" key="7">
    <source>
        <dbReference type="ARBA" id="ARBA00024701"/>
    </source>
</evidence>
<dbReference type="GO" id="GO:0016987">
    <property type="term" value="F:sigma factor activity"/>
    <property type="evidence" value="ECO:0007669"/>
    <property type="project" value="UniProtKB-KW"/>
</dbReference>
<dbReference type="GO" id="GO:0000428">
    <property type="term" value="C:DNA-directed RNA polymerase complex"/>
    <property type="evidence" value="ECO:0007669"/>
    <property type="project" value="UniProtKB-KW"/>
</dbReference>
<name>A0A9W6GQ77_9FUSO</name>
<dbReference type="SUPFAM" id="SSF46894">
    <property type="entry name" value="C-terminal effector domain of the bipartite response regulators"/>
    <property type="match status" value="1"/>
</dbReference>
<proteinExistence type="inferred from homology"/>
<evidence type="ECO:0000256" key="4">
    <source>
        <dbReference type="ARBA" id="ARBA00023082"/>
    </source>
</evidence>
<dbReference type="InterPro" id="IPR000943">
    <property type="entry name" value="RNA_pol_sigma70"/>
</dbReference>
<dbReference type="GO" id="GO:0006352">
    <property type="term" value="P:DNA-templated transcription initiation"/>
    <property type="evidence" value="ECO:0007669"/>
    <property type="project" value="InterPro"/>
</dbReference>
<dbReference type="Gene3D" id="1.20.120.1810">
    <property type="match status" value="1"/>
</dbReference>
<dbReference type="InterPro" id="IPR036388">
    <property type="entry name" value="WH-like_DNA-bd_sf"/>
</dbReference>